<sequence>VTFQDLSLAKPVLKTLAEVGYEIPTPIQERTIPLILAGRGVLEQAKPRHSPCRCSHAWSL</sequence>
<reference evidence="6" key="1">
    <citation type="submission" date="2018-05" db="EMBL/GenBank/DDBJ databases">
        <authorList>
            <person name="Lanie J.A."/>
            <person name="Ng W.-L."/>
            <person name="Kazmierczak K.M."/>
            <person name="Andrzejewski T.M."/>
            <person name="Davidsen T.M."/>
            <person name="Wayne K.J."/>
            <person name="Tettelin H."/>
            <person name="Glass J.I."/>
            <person name="Rusch D."/>
            <person name="Podicherti R."/>
            <person name="Tsui H.-C.T."/>
            <person name="Winkler M.E."/>
        </authorList>
    </citation>
    <scope>NUCLEOTIDE SEQUENCE</scope>
</reference>
<protein>
    <recommendedName>
        <fullName evidence="5">DEAD-box RNA helicase Q domain-containing protein</fullName>
    </recommendedName>
</protein>
<feature type="domain" description="DEAD-box RNA helicase Q" evidence="5">
    <location>
        <begin position="1"/>
        <end position="29"/>
    </location>
</feature>
<dbReference type="PROSITE" id="PS51195">
    <property type="entry name" value="Q_MOTIF"/>
    <property type="match status" value="1"/>
</dbReference>
<gene>
    <name evidence="6" type="ORF">METZ01_LOCUS257205</name>
</gene>
<dbReference type="EMBL" id="UINC01070305">
    <property type="protein sequence ID" value="SVC04351.1"/>
    <property type="molecule type" value="Genomic_DNA"/>
</dbReference>
<dbReference type="GO" id="GO:0016787">
    <property type="term" value="F:hydrolase activity"/>
    <property type="evidence" value="ECO:0007669"/>
    <property type="project" value="UniProtKB-KW"/>
</dbReference>
<dbReference type="InterPro" id="IPR014014">
    <property type="entry name" value="RNA_helicase_DEAD_Q_motif"/>
</dbReference>
<dbReference type="SUPFAM" id="SSF52540">
    <property type="entry name" value="P-loop containing nucleoside triphosphate hydrolases"/>
    <property type="match status" value="1"/>
</dbReference>
<feature type="non-terminal residue" evidence="6">
    <location>
        <position position="1"/>
    </location>
</feature>
<dbReference type="InterPro" id="IPR027417">
    <property type="entry name" value="P-loop_NTPase"/>
</dbReference>
<evidence type="ECO:0000256" key="4">
    <source>
        <dbReference type="ARBA" id="ARBA00022840"/>
    </source>
</evidence>
<dbReference type="Gene3D" id="3.40.50.300">
    <property type="entry name" value="P-loop containing nucleotide triphosphate hydrolases"/>
    <property type="match status" value="1"/>
</dbReference>
<evidence type="ECO:0000256" key="3">
    <source>
        <dbReference type="ARBA" id="ARBA00022806"/>
    </source>
</evidence>
<keyword evidence="1" id="KW-0547">Nucleotide-binding</keyword>
<evidence type="ECO:0000256" key="1">
    <source>
        <dbReference type="ARBA" id="ARBA00022741"/>
    </source>
</evidence>
<keyword evidence="3" id="KW-0347">Helicase</keyword>
<accession>A0A382J0J5</accession>
<name>A0A382J0J5_9ZZZZ</name>
<proteinExistence type="predicted"/>
<evidence type="ECO:0000256" key="2">
    <source>
        <dbReference type="ARBA" id="ARBA00022801"/>
    </source>
</evidence>
<keyword evidence="4" id="KW-0067">ATP-binding</keyword>
<feature type="non-terminal residue" evidence="6">
    <location>
        <position position="60"/>
    </location>
</feature>
<dbReference type="GO" id="GO:0005524">
    <property type="term" value="F:ATP binding"/>
    <property type="evidence" value="ECO:0007669"/>
    <property type="project" value="UniProtKB-KW"/>
</dbReference>
<evidence type="ECO:0000313" key="6">
    <source>
        <dbReference type="EMBL" id="SVC04351.1"/>
    </source>
</evidence>
<keyword evidence="2" id="KW-0378">Hydrolase</keyword>
<dbReference type="AlphaFoldDB" id="A0A382J0J5"/>
<organism evidence="6">
    <name type="scientific">marine metagenome</name>
    <dbReference type="NCBI Taxonomy" id="408172"/>
    <lineage>
        <taxon>unclassified sequences</taxon>
        <taxon>metagenomes</taxon>
        <taxon>ecological metagenomes</taxon>
    </lineage>
</organism>
<dbReference type="GO" id="GO:0003724">
    <property type="term" value="F:RNA helicase activity"/>
    <property type="evidence" value="ECO:0007669"/>
    <property type="project" value="InterPro"/>
</dbReference>
<evidence type="ECO:0000259" key="5">
    <source>
        <dbReference type="PROSITE" id="PS51195"/>
    </source>
</evidence>